<evidence type="ECO:0000313" key="4">
    <source>
        <dbReference type="Proteomes" id="UP000800039"/>
    </source>
</evidence>
<dbReference type="InterPro" id="IPR029016">
    <property type="entry name" value="GAF-like_dom_sf"/>
</dbReference>
<dbReference type="GO" id="GO:0005829">
    <property type="term" value="C:cytosol"/>
    <property type="evidence" value="ECO:0007669"/>
    <property type="project" value="TreeGrafter"/>
</dbReference>
<dbReference type="FunFam" id="3.30.450.40:FF:000048">
    <property type="entry name" value="Free methionine-R-sulfoxide reductase"/>
    <property type="match status" value="1"/>
</dbReference>
<proteinExistence type="inferred from homology"/>
<sequence length="180" mass="19411">MVHADSSAFADGLSKKEVYAQVLEQARLLLDGQRNWPNTVPYSNFSNTAALLWHAYHSLPAPSSHVNWAGFYFKDPSNPSRLLLGPFQGQVACQTIAFGRGVCGTAAQEAKTQLVEDVETFPGHIACDGASKSEIVVPIVKDGEVLAIIDIDCAELAGFTVEDQVALEELAELLAQSCDF</sequence>
<dbReference type="InterPro" id="IPR051330">
    <property type="entry name" value="Phosphatase_reg/MetRdx"/>
</dbReference>
<reference evidence="3" key="1">
    <citation type="submission" date="2020-01" db="EMBL/GenBank/DDBJ databases">
        <authorList>
            <consortium name="DOE Joint Genome Institute"/>
            <person name="Haridas S."/>
            <person name="Albert R."/>
            <person name="Binder M."/>
            <person name="Bloem J."/>
            <person name="Labutti K."/>
            <person name="Salamov A."/>
            <person name="Andreopoulos B."/>
            <person name="Baker S.E."/>
            <person name="Barry K."/>
            <person name="Bills G."/>
            <person name="Bluhm B.H."/>
            <person name="Cannon C."/>
            <person name="Castanera R."/>
            <person name="Culley D.E."/>
            <person name="Daum C."/>
            <person name="Ezra D."/>
            <person name="Gonzalez J.B."/>
            <person name="Henrissat B."/>
            <person name="Kuo A."/>
            <person name="Liang C."/>
            <person name="Lipzen A."/>
            <person name="Lutzoni F."/>
            <person name="Magnuson J."/>
            <person name="Mondo S."/>
            <person name="Nolan M."/>
            <person name="Ohm R."/>
            <person name="Pangilinan J."/>
            <person name="Park H.-J."/>
            <person name="Ramirez L."/>
            <person name="Alfaro M."/>
            <person name="Sun H."/>
            <person name="Tritt A."/>
            <person name="Yoshinaga Y."/>
            <person name="Zwiers L.-H."/>
            <person name="Turgeon B.G."/>
            <person name="Goodwin S.B."/>
            <person name="Spatafora J.W."/>
            <person name="Crous P.W."/>
            <person name="Grigoriev I.V."/>
        </authorList>
    </citation>
    <scope>NUCLEOTIDE SEQUENCE</scope>
    <source>
        <strain evidence="3">CBS 394.84</strain>
    </source>
</reference>
<protein>
    <submittedName>
        <fullName evidence="3">GAF domain-like protein</fullName>
    </submittedName>
</protein>
<dbReference type="GeneID" id="63847253"/>
<accession>A0A9P4LBR1</accession>
<dbReference type="InterPro" id="IPR000614">
    <property type="entry name" value="FRMsr_CS"/>
</dbReference>
<dbReference type="RefSeq" id="XP_040791868.1">
    <property type="nucleotide sequence ID" value="XM_040930001.1"/>
</dbReference>
<dbReference type="Gene3D" id="3.30.450.40">
    <property type="match status" value="1"/>
</dbReference>
<dbReference type="Proteomes" id="UP000800039">
    <property type="component" value="Unassembled WGS sequence"/>
</dbReference>
<evidence type="ECO:0000256" key="1">
    <source>
        <dbReference type="ARBA" id="ARBA00038454"/>
    </source>
</evidence>
<dbReference type="PANTHER" id="PTHR21021">
    <property type="entry name" value="GAF/PUTATIVE CYTOSKELETAL PROTEIN"/>
    <property type="match status" value="1"/>
</dbReference>
<feature type="domain" description="GAF" evidence="2">
    <location>
        <begin position="67"/>
        <end position="176"/>
    </location>
</feature>
<dbReference type="AlphaFoldDB" id="A0A9P4LBR1"/>
<name>A0A9P4LBR1_9PLEO</name>
<dbReference type="Pfam" id="PF13185">
    <property type="entry name" value="GAF_2"/>
    <property type="match status" value="1"/>
</dbReference>
<dbReference type="OrthoDB" id="15735at2759"/>
<comment type="caution">
    <text evidence="3">The sequence shown here is derived from an EMBL/GenBank/DDBJ whole genome shotgun (WGS) entry which is preliminary data.</text>
</comment>
<keyword evidence="4" id="KW-1185">Reference proteome</keyword>
<dbReference type="SUPFAM" id="SSF55781">
    <property type="entry name" value="GAF domain-like"/>
    <property type="match status" value="1"/>
</dbReference>
<evidence type="ECO:0000259" key="2">
    <source>
        <dbReference type="Pfam" id="PF13185"/>
    </source>
</evidence>
<gene>
    <name evidence="3" type="ORF">K460DRAFT_305304</name>
</gene>
<evidence type="ECO:0000313" key="3">
    <source>
        <dbReference type="EMBL" id="KAF1849305.1"/>
    </source>
</evidence>
<dbReference type="PROSITE" id="PS01320">
    <property type="entry name" value="UPF0067"/>
    <property type="match status" value="1"/>
</dbReference>
<dbReference type="InterPro" id="IPR003018">
    <property type="entry name" value="GAF"/>
</dbReference>
<organism evidence="3 4">
    <name type="scientific">Cucurbitaria berberidis CBS 394.84</name>
    <dbReference type="NCBI Taxonomy" id="1168544"/>
    <lineage>
        <taxon>Eukaryota</taxon>
        <taxon>Fungi</taxon>
        <taxon>Dikarya</taxon>
        <taxon>Ascomycota</taxon>
        <taxon>Pezizomycotina</taxon>
        <taxon>Dothideomycetes</taxon>
        <taxon>Pleosporomycetidae</taxon>
        <taxon>Pleosporales</taxon>
        <taxon>Pleosporineae</taxon>
        <taxon>Cucurbitariaceae</taxon>
        <taxon>Cucurbitaria</taxon>
    </lineage>
</organism>
<dbReference type="PANTHER" id="PTHR21021:SF15">
    <property type="entry name" value="FREE METHIONINE-R-SULFOXIDE REDUCTASE"/>
    <property type="match status" value="1"/>
</dbReference>
<comment type="similarity">
    <text evidence="1">Belongs to the free Met sulfoxide reductase family.</text>
</comment>
<dbReference type="EMBL" id="ML976615">
    <property type="protein sequence ID" value="KAF1849305.1"/>
    <property type="molecule type" value="Genomic_DNA"/>
</dbReference>
<dbReference type="GO" id="GO:0033745">
    <property type="term" value="F:L-methionine-(R)-S-oxide reductase activity"/>
    <property type="evidence" value="ECO:0007669"/>
    <property type="project" value="TreeGrafter"/>
</dbReference>